<reference evidence="1 2" key="1">
    <citation type="submission" date="2018-11" db="EMBL/GenBank/DDBJ databases">
        <authorList>
            <consortium name="Pathogen Informatics"/>
        </authorList>
    </citation>
    <scope>NUCLEOTIDE SEQUENCE [LARGE SCALE GENOMIC DNA]</scope>
</reference>
<protein>
    <submittedName>
        <fullName evidence="1 3">Uncharacterized protein</fullName>
    </submittedName>
</protein>
<gene>
    <name evidence="1" type="ORF">HPBE_LOCUS17262</name>
</gene>
<sequence>MGIVESHRTVVFQDLRLSSGYVVCVLVGRRRVVLSSGWQMSRRPLGRRSATLHRRRQHRRHPTIDHLAVFSIS</sequence>
<accession>A0A3P8E7T0</accession>
<reference evidence="3" key="2">
    <citation type="submission" date="2019-09" db="UniProtKB">
        <authorList>
            <consortium name="WormBaseParasite"/>
        </authorList>
    </citation>
    <scope>IDENTIFICATION</scope>
</reference>
<dbReference type="Proteomes" id="UP000050761">
    <property type="component" value="Unassembled WGS sequence"/>
</dbReference>
<name>A0A183G6E2_HELPZ</name>
<evidence type="ECO:0000313" key="3">
    <source>
        <dbReference type="WBParaSite" id="HPBE_0001726301-mRNA-1"/>
    </source>
</evidence>
<organism evidence="2 3">
    <name type="scientific">Heligmosomoides polygyrus</name>
    <name type="common">Parasitic roundworm</name>
    <dbReference type="NCBI Taxonomy" id="6339"/>
    <lineage>
        <taxon>Eukaryota</taxon>
        <taxon>Metazoa</taxon>
        <taxon>Ecdysozoa</taxon>
        <taxon>Nematoda</taxon>
        <taxon>Chromadorea</taxon>
        <taxon>Rhabditida</taxon>
        <taxon>Rhabditina</taxon>
        <taxon>Rhabditomorpha</taxon>
        <taxon>Strongyloidea</taxon>
        <taxon>Heligmosomidae</taxon>
        <taxon>Heligmosomoides</taxon>
    </lineage>
</organism>
<evidence type="ECO:0000313" key="2">
    <source>
        <dbReference type="Proteomes" id="UP000050761"/>
    </source>
</evidence>
<proteinExistence type="predicted"/>
<dbReference type="AlphaFoldDB" id="A0A183G6E2"/>
<dbReference type="WBParaSite" id="HPBE_0001726301-mRNA-1">
    <property type="protein sequence ID" value="HPBE_0001726301-mRNA-1"/>
    <property type="gene ID" value="HPBE_0001726301"/>
</dbReference>
<dbReference type="EMBL" id="UZAH01029899">
    <property type="protein sequence ID" value="VDP08389.1"/>
    <property type="molecule type" value="Genomic_DNA"/>
</dbReference>
<keyword evidence="2" id="KW-1185">Reference proteome</keyword>
<accession>A0A183G6E2</accession>
<evidence type="ECO:0000313" key="1">
    <source>
        <dbReference type="EMBL" id="VDP08389.1"/>
    </source>
</evidence>